<proteinExistence type="predicted"/>
<comment type="caution">
    <text evidence="1">The sequence shown here is derived from an EMBL/GenBank/DDBJ whole genome shotgun (WGS) entry which is preliminary data.</text>
</comment>
<sequence>MSLHCNFYITICFPQQLNNSTIVAYLNLAYSLYGANQTLCYTSQRQLYLKSDSVNTIAKRYSQTVINQEAAYVFTYLRSLNVLLIIHNVQEYLFQLNQVISSLLDFQ</sequence>
<organism evidence="1">
    <name type="scientific">Hexamita inflata</name>
    <dbReference type="NCBI Taxonomy" id="28002"/>
    <lineage>
        <taxon>Eukaryota</taxon>
        <taxon>Metamonada</taxon>
        <taxon>Diplomonadida</taxon>
        <taxon>Hexamitidae</taxon>
        <taxon>Hexamitinae</taxon>
        <taxon>Hexamita</taxon>
    </lineage>
</organism>
<dbReference type="EMBL" id="CATOUU010000171">
    <property type="protein sequence ID" value="CAI9919304.1"/>
    <property type="molecule type" value="Genomic_DNA"/>
</dbReference>
<evidence type="ECO:0000313" key="2">
    <source>
        <dbReference type="EMBL" id="CAL5977874.1"/>
    </source>
</evidence>
<gene>
    <name evidence="2" type="ORF">HINF_LOCUS4517</name>
    <name evidence="1" type="ORF">HINF_LOCUS6949</name>
</gene>
<reference evidence="1" key="1">
    <citation type="submission" date="2023-06" db="EMBL/GenBank/DDBJ databases">
        <authorList>
            <person name="Kurt Z."/>
        </authorList>
    </citation>
    <scope>NUCLEOTIDE SEQUENCE</scope>
</reference>
<accession>A0AA86NHV0</accession>
<evidence type="ECO:0000313" key="1">
    <source>
        <dbReference type="EMBL" id="CAI9919304.1"/>
    </source>
</evidence>
<keyword evidence="3" id="KW-1185">Reference proteome</keyword>
<reference evidence="2 3" key="2">
    <citation type="submission" date="2024-07" db="EMBL/GenBank/DDBJ databases">
        <authorList>
            <person name="Akdeniz Z."/>
        </authorList>
    </citation>
    <scope>NUCLEOTIDE SEQUENCE [LARGE SCALE GENOMIC DNA]</scope>
</reference>
<dbReference type="AlphaFoldDB" id="A0AA86NHV0"/>
<dbReference type="Proteomes" id="UP001642409">
    <property type="component" value="Unassembled WGS sequence"/>
</dbReference>
<name>A0AA86NHV0_9EUKA</name>
<protein>
    <submittedName>
        <fullName evidence="2">Hypothetical_protein</fullName>
    </submittedName>
</protein>
<dbReference type="EMBL" id="CAXDID020000008">
    <property type="protein sequence ID" value="CAL5977874.1"/>
    <property type="molecule type" value="Genomic_DNA"/>
</dbReference>
<evidence type="ECO:0000313" key="3">
    <source>
        <dbReference type="Proteomes" id="UP001642409"/>
    </source>
</evidence>